<evidence type="ECO:0000256" key="2">
    <source>
        <dbReference type="HAMAP-Rule" id="MF_01448"/>
    </source>
</evidence>
<dbReference type="EMBL" id="UGNP01000001">
    <property type="protein sequence ID" value="STX10101.1"/>
    <property type="molecule type" value="Genomic_DNA"/>
</dbReference>
<name>A0A2U3AHL9_9BACL</name>
<evidence type="ECO:0000313" key="3">
    <source>
        <dbReference type="EMBL" id="STX10101.1"/>
    </source>
</evidence>
<reference evidence="3 5" key="1">
    <citation type="submission" date="2018-06" db="EMBL/GenBank/DDBJ databases">
        <authorList>
            <consortium name="Pathogen Informatics"/>
            <person name="Doyle S."/>
        </authorList>
    </citation>
    <scope>NUCLEOTIDE SEQUENCE [LARGE SCALE GENOMIC DNA]</scope>
    <source>
        <strain evidence="3 5">NCTC10597</strain>
    </source>
</reference>
<keyword evidence="6" id="KW-1185">Reference proteome</keyword>
<comment type="similarity">
    <text evidence="1 2">Belongs to the UPF0473 family.</text>
</comment>
<dbReference type="HAMAP" id="MF_01448">
    <property type="entry name" value="UPF0473"/>
    <property type="match status" value="1"/>
</dbReference>
<gene>
    <name evidence="4" type="ORF">DFR61_101132</name>
    <name evidence="3" type="ORF">NCTC10597_01811</name>
</gene>
<reference evidence="4 6" key="2">
    <citation type="submission" date="2019-03" db="EMBL/GenBank/DDBJ databases">
        <title>Genomic Encyclopedia of Type Strains, Phase IV (KMG-IV): sequencing the most valuable type-strain genomes for metagenomic binning, comparative biology and taxonomic classification.</title>
        <authorList>
            <person name="Goeker M."/>
        </authorList>
    </citation>
    <scope>NUCLEOTIDE SEQUENCE [LARGE SCALE GENOMIC DNA]</scope>
    <source>
        <strain evidence="4 6">DSM 20580</strain>
    </source>
</reference>
<evidence type="ECO:0000313" key="5">
    <source>
        <dbReference type="Proteomes" id="UP000254330"/>
    </source>
</evidence>
<dbReference type="Proteomes" id="UP000254330">
    <property type="component" value="Unassembled WGS sequence"/>
</dbReference>
<dbReference type="Proteomes" id="UP000294641">
    <property type="component" value="Unassembled WGS sequence"/>
</dbReference>
<accession>A0A2U3AHL9</accession>
<dbReference type="Pfam" id="PF06949">
    <property type="entry name" value="DUF1292"/>
    <property type="match status" value="1"/>
</dbReference>
<evidence type="ECO:0000313" key="6">
    <source>
        <dbReference type="Proteomes" id="UP000294641"/>
    </source>
</evidence>
<dbReference type="AlphaFoldDB" id="A0A2U3AHL9"/>
<dbReference type="InterPro" id="IPR009711">
    <property type="entry name" value="UPF0473"/>
</dbReference>
<dbReference type="RefSeq" id="WP_109348325.1">
    <property type="nucleotide sequence ID" value="NZ_BJUE01000001.1"/>
</dbReference>
<protein>
    <recommendedName>
        <fullName evidence="2">UPF0473 protein DFR61_101132</fullName>
    </recommendedName>
</protein>
<sequence length="91" mass="10478">MTQDFNGNFFTELDEDGNEVIYTILTRIEPDDSDSTYLVFYEENGEVEEDIQIEAAEVIANEDGNGEQLYEIETEEEWALIEEVVNTIMSL</sequence>
<comment type="caution">
    <text evidence="3">The sequence shown here is derived from an EMBL/GenBank/DDBJ whole genome shotgun (WGS) entry which is preliminary data.</text>
</comment>
<dbReference type="EMBL" id="SNZG01000001">
    <property type="protein sequence ID" value="TDR44293.1"/>
    <property type="molecule type" value="Genomic_DNA"/>
</dbReference>
<proteinExistence type="inferred from homology"/>
<dbReference type="PANTHER" id="PTHR40066:SF1">
    <property type="entry name" value="UPF0473 PROTEIN CBO2561_CLC_2432"/>
    <property type="match status" value="1"/>
</dbReference>
<evidence type="ECO:0000256" key="1">
    <source>
        <dbReference type="ARBA" id="ARBA00008439"/>
    </source>
</evidence>
<organism evidence="3 5">
    <name type="scientific">Kurthia zopfii</name>
    <dbReference type="NCBI Taxonomy" id="1650"/>
    <lineage>
        <taxon>Bacteria</taxon>
        <taxon>Bacillati</taxon>
        <taxon>Bacillota</taxon>
        <taxon>Bacilli</taxon>
        <taxon>Bacillales</taxon>
        <taxon>Caryophanaceae</taxon>
        <taxon>Kurthia</taxon>
    </lineage>
</organism>
<dbReference type="OrthoDB" id="2455626at2"/>
<dbReference type="PANTHER" id="PTHR40066">
    <property type="entry name" value="UPF0473 PROTEIN CBO2561/CLC_2432"/>
    <property type="match status" value="1"/>
</dbReference>
<evidence type="ECO:0000313" key="4">
    <source>
        <dbReference type="EMBL" id="TDR44293.1"/>
    </source>
</evidence>